<feature type="compositionally biased region" description="Polar residues" evidence="1">
    <location>
        <begin position="609"/>
        <end position="647"/>
    </location>
</feature>
<reference evidence="3" key="2">
    <citation type="journal article" date="2023" name="IMA Fungus">
        <title>Comparative genomic study of the Penicillium genus elucidates a diverse pangenome and 15 lateral gene transfer events.</title>
        <authorList>
            <person name="Petersen C."/>
            <person name="Sorensen T."/>
            <person name="Nielsen M.R."/>
            <person name="Sondergaard T.E."/>
            <person name="Sorensen J.L."/>
            <person name="Fitzpatrick D.A."/>
            <person name="Frisvad J.C."/>
            <person name="Nielsen K.L."/>
        </authorList>
    </citation>
    <scope>NUCLEOTIDE SEQUENCE</scope>
    <source>
        <strain evidence="3">IBT 19713</strain>
    </source>
</reference>
<feature type="region of interest" description="Disordered" evidence="1">
    <location>
        <begin position="214"/>
        <end position="241"/>
    </location>
</feature>
<dbReference type="Gene3D" id="2.120.10.80">
    <property type="entry name" value="Kelch-type beta propeller"/>
    <property type="match status" value="1"/>
</dbReference>
<dbReference type="SUPFAM" id="SSF117281">
    <property type="entry name" value="Kelch motif"/>
    <property type="match status" value="1"/>
</dbReference>
<feature type="region of interest" description="Disordered" evidence="1">
    <location>
        <begin position="465"/>
        <end position="538"/>
    </location>
</feature>
<dbReference type="GeneID" id="83198460"/>
<dbReference type="AlphaFoldDB" id="A0A9W9TXG4"/>
<dbReference type="OrthoDB" id="5352000at2759"/>
<evidence type="ECO:0000313" key="3">
    <source>
        <dbReference type="EMBL" id="KAJ5246877.1"/>
    </source>
</evidence>
<feature type="compositionally biased region" description="Polar residues" evidence="1">
    <location>
        <begin position="581"/>
        <end position="601"/>
    </location>
</feature>
<feature type="compositionally biased region" description="Basic and acidic residues" evidence="1">
    <location>
        <begin position="490"/>
        <end position="512"/>
    </location>
</feature>
<feature type="region of interest" description="Disordered" evidence="1">
    <location>
        <begin position="296"/>
        <end position="344"/>
    </location>
</feature>
<feature type="region of interest" description="Disordered" evidence="1">
    <location>
        <begin position="581"/>
        <end position="682"/>
    </location>
</feature>
<comment type="caution">
    <text evidence="3">The sequence shown here is derived from an EMBL/GenBank/DDBJ whole genome shotgun (WGS) entry which is preliminary data.</text>
</comment>
<accession>A0A9W9TXG4</accession>
<evidence type="ECO:0000313" key="4">
    <source>
        <dbReference type="Proteomes" id="UP001150941"/>
    </source>
</evidence>
<evidence type="ECO:0000256" key="1">
    <source>
        <dbReference type="SAM" id="MobiDB-lite"/>
    </source>
</evidence>
<organism evidence="3 4">
    <name type="scientific">Penicillium chermesinum</name>
    <dbReference type="NCBI Taxonomy" id="63820"/>
    <lineage>
        <taxon>Eukaryota</taxon>
        <taxon>Fungi</taxon>
        <taxon>Dikarya</taxon>
        <taxon>Ascomycota</taxon>
        <taxon>Pezizomycotina</taxon>
        <taxon>Eurotiomycetes</taxon>
        <taxon>Eurotiomycetidae</taxon>
        <taxon>Eurotiales</taxon>
        <taxon>Aspergillaceae</taxon>
        <taxon>Penicillium</taxon>
    </lineage>
</organism>
<proteinExistence type="predicted"/>
<dbReference type="Proteomes" id="UP001150941">
    <property type="component" value="Unassembled WGS sequence"/>
</dbReference>
<evidence type="ECO:0008006" key="5">
    <source>
        <dbReference type="Google" id="ProtNLM"/>
    </source>
</evidence>
<keyword evidence="4" id="KW-1185">Reference proteome</keyword>
<dbReference type="RefSeq" id="XP_058334298.1">
    <property type="nucleotide sequence ID" value="XM_058471157.1"/>
</dbReference>
<feature type="compositionally biased region" description="Low complexity" evidence="1">
    <location>
        <begin position="476"/>
        <end position="487"/>
    </location>
</feature>
<reference evidence="3" key="1">
    <citation type="submission" date="2022-11" db="EMBL/GenBank/DDBJ databases">
        <authorList>
            <person name="Petersen C."/>
        </authorList>
    </citation>
    <scope>NUCLEOTIDE SEQUENCE</scope>
    <source>
        <strain evidence="3">IBT 19713</strain>
    </source>
</reference>
<keyword evidence="2" id="KW-1133">Transmembrane helix</keyword>
<keyword evidence="2" id="KW-0812">Transmembrane</keyword>
<sequence length="682" mass="70621">MGFQKIDLKTNGTWKSLDTNVQVTDPACTVGDIGGDASNQALYLVGGTGSPSGYAGLQRYSFNEKKWTTLTSESSAMVDRTSHTVGYVPGTSTLVVVGSDGSTTWTISTKSDSTSMDIEGGTPGGMGPVTTPTILPWNDTSIALVSGDGGNGAVSIFDSQASHWVDSYAALPAGAVKASSHLALISDSDGNYVLQDFNMAAKPNTVTSYQLYKKGKPQNPAKEVGGSSSKRSLDDLPAYNGSFAGETTRSDYALAQSGNQPGLVVIGSGDDDNALSIFDQSSNGWANATELFYGSPNKQSPLHATTTSSSSTSTPTPTSSTVSSSSAVTTTPAATSPTAAPSSGGSGVNLGVIIGATLGSCCGAILILLILLFLLRRARQKKQAGEGAGGDPKGRLSFQDQGIEPLADSAYPMARSPVPVAAVSNDSLAIMSGRYTAEKSLQPPPPQSYGYGLSHSKGLSPIASSGLAPSSMYSDATAEPSPTASATNKPGDRTTDEGWGKYFEESNPRDQAGRATGSPVSSVYGADLPAQAPEAGTRSAVSSFYTDSDYRGSAWPMSNLAPLNFAKLDRPQPLGLVATLASSSPEGQSARISSADSISLNSEDDPHDTNWTGAQNSSWLGRPPSSQYSTSFYNNSTHNLPGSFHPRQSNDMRSHGRRSSVVIPDNIDELPTRGTAPMSTPI</sequence>
<dbReference type="EMBL" id="JAPQKS010000002">
    <property type="protein sequence ID" value="KAJ5246877.1"/>
    <property type="molecule type" value="Genomic_DNA"/>
</dbReference>
<gene>
    <name evidence="3" type="ORF">N7468_001860</name>
</gene>
<feature type="compositionally biased region" description="Low complexity" evidence="1">
    <location>
        <begin position="304"/>
        <end position="343"/>
    </location>
</feature>
<feature type="transmembrane region" description="Helical" evidence="2">
    <location>
        <begin position="350"/>
        <end position="375"/>
    </location>
</feature>
<evidence type="ECO:0000256" key="2">
    <source>
        <dbReference type="SAM" id="Phobius"/>
    </source>
</evidence>
<keyword evidence="2" id="KW-0472">Membrane</keyword>
<protein>
    <recommendedName>
        <fullName evidence="5">Pre-mRNA splicing factor CLF1</fullName>
    </recommendedName>
</protein>
<name>A0A9W9TXG4_9EURO</name>
<dbReference type="InterPro" id="IPR015915">
    <property type="entry name" value="Kelch-typ_b-propeller"/>
</dbReference>